<keyword evidence="2" id="KW-1133">Transmembrane helix</keyword>
<evidence type="ECO:0000256" key="2">
    <source>
        <dbReference type="SAM" id="Phobius"/>
    </source>
</evidence>
<proteinExistence type="predicted"/>
<keyword evidence="2" id="KW-0812">Transmembrane</keyword>
<dbReference type="InterPro" id="IPR001611">
    <property type="entry name" value="Leu-rich_rpt"/>
</dbReference>
<feature type="transmembrane region" description="Helical" evidence="2">
    <location>
        <begin position="566"/>
        <end position="587"/>
    </location>
</feature>
<keyword evidence="6" id="KW-1185">Reference proteome</keyword>
<evidence type="ECO:0000256" key="3">
    <source>
        <dbReference type="SAM" id="SignalP"/>
    </source>
</evidence>
<evidence type="ECO:0000256" key="1">
    <source>
        <dbReference type="ARBA" id="ARBA00004167"/>
    </source>
</evidence>
<organism evidence="5 6">
    <name type="scientific">Sphagnum troendelagicum</name>
    <dbReference type="NCBI Taxonomy" id="128251"/>
    <lineage>
        <taxon>Eukaryota</taxon>
        <taxon>Viridiplantae</taxon>
        <taxon>Streptophyta</taxon>
        <taxon>Embryophyta</taxon>
        <taxon>Bryophyta</taxon>
        <taxon>Sphagnophytina</taxon>
        <taxon>Sphagnopsida</taxon>
        <taxon>Sphagnales</taxon>
        <taxon>Sphagnaceae</taxon>
        <taxon>Sphagnum</taxon>
    </lineage>
</organism>
<reference evidence="5" key="1">
    <citation type="submission" date="2024-02" db="EMBL/GenBank/DDBJ databases">
        <authorList>
            <consortium name="ELIXIR-Norway"/>
            <consortium name="Elixir Norway"/>
        </authorList>
    </citation>
    <scope>NUCLEOTIDE SEQUENCE</scope>
</reference>
<dbReference type="InterPro" id="IPR024788">
    <property type="entry name" value="Malectin-like_Carb-bd_dom"/>
</dbReference>
<name>A0ABP0UUC4_9BRYO</name>
<dbReference type="SUPFAM" id="SSF52058">
    <property type="entry name" value="L domain-like"/>
    <property type="match status" value="1"/>
</dbReference>
<evidence type="ECO:0000313" key="6">
    <source>
        <dbReference type="Proteomes" id="UP001497512"/>
    </source>
</evidence>
<dbReference type="PANTHER" id="PTHR45631">
    <property type="entry name" value="OS07G0107800 PROTEIN-RELATED"/>
    <property type="match status" value="1"/>
</dbReference>
<feature type="domain" description="Malectin-like" evidence="4">
    <location>
        <begin position="49"/>
        <end position="382"/>
    </location>
</feature>
<comment type="subcellular location">
    <subcellularLocation>
        <location evidence="1">Membrane</location>
        <topology evidence="1">Single-pass membrane protein</topology>
    </subcellularLocation>
</comment>
<dbReference type="Gene3D" id="2.60.120.430">
    <property type="entry name" value="Galactose-binding lectin"/>
    <property type="match status" value="2"/>
</dbReference>
<dbReference type="PANTHER" id="PTHR45631:SF181">
    <property type="entry name" value="RECEPTOR-LIKE PROTEIN 4"/>
    <property type="match status" value="1"/>
</dbReference>
<dbReference type="EMBL" id="OZ019898">
    <property type="protein sequence ID" value="CAK9228756.1"/>
    <property type="molecule type" value="Genomic_DNA"/>
</dbReference>
<evidence type="ECO:0000259" key="4">
    <source>
        <dbReference type="Pfam" id="PF12819"/>
    </source>
</evidence>
<gene>
    <name evidence="5" type="ORF">CSSPTR1EN2_LOCUS19392</name>
</gene>
<protein>
    <recommendedName>
        <fullName evidence="4">Malectin-like domain-containing protein</fullName>
    </recommendedName>
</protein>
<feature type="signal peptide" evidence="3">
    <location>
        <begin position="1"/>
        <end position="19"/>
    </location>
</feature>
<dbReference type="Pfam" id="PF12819">
    <property type="entry name" value="Malectin_like"/>
    <property type="match status" value="1"/>
</dbReference>
<keyword evidence="3" id="KW-0732">Signal</keyword>
<dbReference type="InterPro" id="IPR032675">
    <property type="entry name" value="LRR_dom_sf"/>
</dbReference>
<sequence>MLCEWECISLAVLLDRVFLELPVVSNGSSWGVVMGRWSSSSGAPYDVRIACGSNQDLYASNGFKWAKDFGYTAGSSANLTVKNTLVPMLNTLRYFQISDGPENCYNISVPVGHYLIRCFFVFGEQDNSGREPQFDVSLEGTLAFSMQSGWSQDVDNAYEDALVYVTDGAATICFHSSGHGNPAVASIEILQIFNNAYQRGPNAPPSQGFVWRSVKRVSAGAAKSGYGSDFQANLWGGDRYWESDSSLFLPGSVVTSLQTSNSIANCSTYPNIYPEAIFQSATTTDPTQTISYTLPVQANQNYTVWIYLAEIDPTITAPKQRVFDILVNGVKIFEGVDIVGLAGAPYSAVFLNATVLVEGRALMLTFNPVIGRIAFNAFEVYQLIPVEWPTVNQEVWALQILKQSLNLPTRLGWNGDPCVPTEHPWFGINCGFNSNASTWFVDGLDLDYQGLQGYLSDDIGSLSSLQAINMSNNALQGPIPSSIGNLSALLSLDLSHNHLNGSIPGNLGELPHLEKLYLNDNFLTGQVPASLGAGALRGASLNLGNNAGLCGVGLRECHGSRSAAKVGLAFGILIGIGALVACILLYWKRRANIARAQRLPRDAPYAKARTTFVRDVQLARTVLSDQFKPAYHEQASNTHSTLL</sequence>
<keyword evidence="2" id="KW-0472">Membrane</keyword>
<dbReference type="Proteomes" id="UP001497512">
    <property type="component" value="Chromosome 6"/>
</dbReference>
<dbReference type="Gene3D" id="3.80.10.10">
    <property type="entry name" value="Ribonuclease Inhibitor"/>
    <property type="match status" value="1"/>
</dbReference>
<evidence type="ECO:0000313" key="5">
    <source>
        <dbReference type="EMBL" id="CAK9228756.1"/>
    </source>
</evidence>
<accession>A0ABP0UUC4</accession>
<feature type="chain" id="PRO_5045947481" description="Malectin-like domain-containing protein" evidence="3">
    <location>
        <begin position="20"/>
        <end position="643"/>
    </location>
</feature>
<dbReference type="Pfam" id="PF13855">
    <property type="entry name" value="LRR_8"/>
    <property type="match status" value="1"/>
</dbReference>